<name>A0A6I6D137_9GAMM</name>
<evidence type="ECO:0000256" key="16">
    <source>
        <dbReference type="ARBA" id="ARBA00023004"/>
    </source>
</evidence>
<evidence type="ECO:0000256" key="21">
    <source>
        <dbReference type="PIRSR" id="PIRSR000006-2"/>
    </source>
</evidence>
<dbReference type="NCBIfam" id="TIGR00782">
    <property type="entry name" value="ccoP"/>
    <property type="match status" value="1"/>
</dbReference>
<feature type="binding site" description="axial binding residue" evidence="20">
    <location>
        <position position="230"/>
    </location>
    <ligand>
        <name>heme c</name>
        <dbReference type="ChEBI" id="CHEBI:61717"/>
        <label>2</label>
    </ligand>
    <ligandPart>
        <name>Fe</name>
        <dbReference type="ChEBI" id="CHEBI:18248"/>
    </ligandPart>
</feature>
<sequence>MSQTENKQGQVETTGHVWDGDLREYNNPLPRWWLWAFYVTIVFSVVYWILYPAWPYGDSYTKGINTVEYTVEGEDGEEKTVSEHWNTRALFTRDMQSSPSALAQEEWVGKVKDMSFEEIEQDPDTLQFAMSMGNYTFGDYCAACHGAGGQGKIGLFPNLADNAWLYGNSYETIVDKINNGIQGNMPAQNVAEDKIDDLAKYVLSLSGEAEISGEAASRGKQAFASCAGCHGAEGKGNEAMGAPNLADAIWGVADVPGCGDDVACKVDEIKHVVNNGIQREMPAFGDRLTETQARMLAIYVRQMGGN</sequence>
<keyword evidence="25" id="KW-1185">Reference proteome</keyword>
<dbReference type="PANTHER" id="PTHR33751:SF1">
    <property type="entry name" value="CBB3-TYPE CYTOCHROME C OXIDASE SUBUNIT FIXP"/>
    <property type="match status" value="1"/>
</dbReference>
<dbReference type="Pfam" id="PF13442">
    <property type="entry name" value="Cytochrome_CBB3"/>
    <property type="match status" value="2"/>
</dbReference>
<keyword evidence="11" id="KW-0677">Repeat</keyword>
<evidence type="ECO:0000256" key="7">
    <source>
        <dbReference type="ARBA" id="ARBA00022617"/>
    </source>
</evidence>
<feature type="transmembrane region" description="Helical" evidence="22">
    <location>
        <begin position="32"/>
        <end position="50"/>
    </location>
</feature>
<protein>
    <recommendedName>
        <fullName evidence="19">Cbb3-type cytochrome c oxidase subunit</fullName>
    </recommendedName>
</protein>
<dbReference type="Gene3D" id="1.10.760.10">
    <property type="entry name" value="Cytochrome c-like domain"/>
    <property type="match status" value="2"/>
</dbReference>
<dbReference type="AlphaFoldDB" id="A0A6I6D137"/>
<reference evidence="24 25" key="1">
    <citation type="submission" date="2019-11" db="EMBL/GenBank/DDBJ databases">
        <authorList>
            <person name="Zhang J."/>
            <person name="Sun C."/>
        </authorList>
    </citation>
    <scope>NUCLEOTIDE SEQUENCE [LARGE SCALE GENOMIC DNA]</scope>
    <source>
        <strain evidence="25">sp2</strain>
    </source>
</reference>
<keyword evidence="17 19" id="KW-0406">Ion transport</keyword>
<evidence type="ECO:0000256" key="13">
    <source>
        <dbReference type="ARBA" id="ARBA00022982"/>
    </source>
</evidence>
<keyword evidence="8 19" id="KW-0679">Respiratory chain</keyword>
<dbReference type="GO" id="GO:0005886">
    <property type="term" value="C:plasma membrane"/>
    <property type="evidence" value="ECO:0007669"/>
    <property type="project" value="UniProtKB-SubCell"/>
</dbReference>
<evidence type="ECO:0000256" key="12">
    <source>
        <dbReference type="ARBA" id="ARBA00022781"/>
    </source>
</evidence>
<dbReference type="GO" id="GO:0006119">
    <property type="term" value="P:oxidative phosphorylation"/>
    <property type="evidence" value="ECO:0007669"/>
    <property type="project" value="UniProtKB-UniPathway"/>
</dbReference>
<dbReference type="GO" id="GO:1902600">
    <property type="term" value="P:proton transmembrane transport"/>
    <property type="evidence" value="ECO:0007669"/>
    <property type="project" value="UniProtKB-KW"/>
</dbReference>
<dbReference type="KEGG" id="ghl:GM160_02250"/>
<keyword evidence="14 22" id="KW-1133">Transmembrane helix</keyword>
<evidence type="ECO:0000256" key="5">
    <source>
        <dbReference type="ARBA" id="ARBA00022475"/>
    </source>
</evidence>
<feature type="binding site" description="axial binding residue" evidence="20">
    <location>
        <position position="185"/>
    </location>
    <ligand>
        <name>heme c</name>
        <dbReference type="ChEBI" id="CHEBI:61717"/>
        <label>2</label>
    </ligand>
    <ligandPart>
        <name>Fe</name>
        <dbReference type="ChEBI" id="CHEBI:18248"/>
    </ligandPart>
</feature>
<dbReference type="GO" id="GO:0005506">
    <property type="term" value="F:iron ion binding"/>
    <property type="evidence" value="ECO:0007669"/>
    <property type="project" value="InterPro"/>
</dbReference>
<dbReference type="PIRSF" id="PIRSF000006">
    <property type="entry name" value="Cbb3-Cox_fixP"/>
    <property type="match status" value="1"/>
</dbReference>
<feature type="binding site" description="covalent" evidence="21">
    <location>
        <position position="226"/>
    </location>
    <ligand>
        <name>heme c</name>
        <dbReference type="ChEBI" id="CHEBI:61717"/>
        <label>2</label>
    </ligand>
</feature>
<comment type="function">
    <text evidence="19">C-type cytochrome. Part of the cbb3-type cytochrome c oxidase complex.</text>
</comment>
<dbReference type="EMBL" id="CP046415">
    <property type="protein sequence ID" value="QGT77807.1"/>
    <property type="molecule type" value="Genomic_DNA"/>
</dbReference>
<dbReference type="UniPathway" id="UPA00705"/>
<evidence type="ECO:0000256" key="4">
    <source>
        <dbReference type="ARBA" id="ARBA00022448"/>
    </source>
</evidence>
<dbReference type="PROSITE" id="PS51007">
    <property type="entry name" value="CYTC"/>
    <property type="match status" value="2"/>
</dbReference>
<evidence type="ECO:0000256" key="20">
    <source>
        <dbReference type="PIRSR" id="PIRSR000006-1"/>
    </source>
</evidence>
<feature type="binding site" description="axial binding residue" evidence="20">
    <location>
        <position position="145"/>
    </location>
    <ligand>
        <name>heme c</name>
        <dbReference type="ChEBI" id="CHEBI:61717"/>
        <label>1</label>
    </ligand>
    <ligandPart>
        <name>Fe</name>
        <dbReference type="ChEBI" id="CHEBI:18248"/>
    </ligandPart>
</feature>
<dbReference type="Pfam" id="PF14715">
    <property type="entry name" value="FixP_N"/>
    <property type="match status" value="1"/>
</dbReference>
<evidence type="ECO:0000313" key="24">
    <source>
        <dbReference type="EMBL" id="QGT77807.1"/>
    </source>
</evidence>
<dbReference type="InterPro" id="IPR038414">
    <property type="entry name" value="CcoP_N_sf"/>
</dbReference>
<feature type="binding site" description="axial binding residue" evidence="20">
    <location>
        <position position="281"/>
    </location>
    <ligand>
        <name>heme c</name>
        <dbReference type="ChEBI" id="CHEBI:61717"/>
        <label>1</label>
    </ligand>
    <ligandPart>
        <name>Fe</name>
        <dbReference type="ChEBI" id="CHEBI:18248"/>
    </ligandPart>
</feature>
<proteinExistence type="inferred from homology"/>
<keyword evidence="18 19" id="KW-0472">Membrane</keyword>
<evidence type="ECO:0000256" key="17">
    <source>
        <dbReference type="ARBA" id="ARBA00023065"/>
    </source>
</evidence>
<evidence type="ECO:0000259" key="23">
    <source>
        <dbReference type="PROSITE" id="PS51007"/>
    </source>
</evidence>
<comment type="subunit">
    <text evidence="19">Component of the cbb3-type cytochrome c oxidase.</text>
</comment>
<keyword evidence="15 19" id="KW-0560">Oxidoreductase</keyword>
<dbReference type="GO" id="GO:0016491">
    <property type="term" value="F:oxidoreductase activity"/>
    <property type="evidence" value="ECO:0007669"/>
    <property type="project" value="UniProtKB-KW"/>
</dbReference>
<dbReference type="InterPro" id="IPR009056">
    <property type="entry name" value="Cyt_c-like_dom"/>
</dbReference>
<comment type="pathway">
    <text evidence="2 19">Energy metabolism; oxidative phosphorylation.</text>
</comment>
<evidence type="ECO:0000256" key="8">
    <source>
        <dbReference type="ARBA" id="ARBA00022660"/>
    </source>
</evidence>
<evidence type="ECO:0000256" key="22">
    <source>
        <dbReference type="SAM" id="Phobius"/>
    </source>
</evidence>
<dbReference type="InterPro" id="IPR050597">
    <property type="entry name" value="Cytochrome_c_Oxidase_Subunit"/>
</dbReference>
<evidence type="ECO:0000256" key="3">
    <source>
        <dbReference type="ARBA" id="ARBA00006113"/>
    </source>
</evidence>
<keyword evidence="5 19" id="KW-1003">Cell membrane</keyword>
<keyword evidence="12 19" id="KW-0375">Hydrogen ion transport</keyword>
<dbReference type="GO" id="GO:0009055">
    <property type="term" value="F:electron transfer activity"/>
    <property type="evidence" value="ECO:0007669"/>
    <property type="project" value="InterPro"/>
</dbReference>
<gene>
    <name evidence="24" type="primary">ccoP</name>
    <name evidence="24" type="ORF">GM160_02250</name>
</gene>
<evidence type="ECO:0000256" key="2">
    <source>
        <dbReference type="ARBA" id="ARBA00004673"/>
    </source>
</evidence>
<keyword evidence="10 19" id="KW-0479">Metal-binding</keyword>
<evidence type="ECO:0000256" key="18">
    <source>
        <dbReference type="ARBA" id="ARBA00023136"/>
    </source>
</evidence>
<dbReference type="Proteomes" id="UP000427716">
    <property type="component" value="Chromosome"/>
</dbReference>
<keyword evidence="6 19" id="KW-0997">Cell inner membrane</keyword>
<evidence type="ECO:0000313" key="25">
    <source>
        <dbReference type="Proteomes" id="UP000427716"/>
    </source>
</evidence>
<dbReference type="RefSeq" id="WP_136867931.1">
    <property type="nucleotide sequence ID" value="NZ_CP046415.1"/>
</dbReference>
<dbReference type="PRINTS" id="PR00605">
    <property type="entry name" value="CYTCHROMECIC"/>
</dbReference>
<evidence type="ECO:0000256" key="6">
    <source>
        <dbReference type="ARBA" id="ARBA00022519"/>
    </source>
</evidence>
<feature type="domain" description="Cytochrome c" evidence="23">
    <location>
        <begin position="214"/>
        <end position="304"/>
    </location>
</feature>
<keyword evidence="9 22" id="KW-0812">Transmembrane</keyword>
<dbReference type="InterPro" id="IPR036909">
    <property type="entry name" value="Cyt_c-like_dom_sf"/>
</dbReference>
<dbReference type="InterPro" id="IPR032858">
    <property type="entry name" value="CcoP_N"/>
</dbReference>
<feature type="binding site" description="covalent" evidence="21">
    <location>
        <position position="144"/>
    </location>
    <ligand>
        <name>heme c</name>
        <dbReference type="ChEBI" id="CHEBI:61717"/>
        <label>1</label>
    </ligand>
</feature>
<comment type="subcellular location">
    <subcellularLocation>
        <location evidence="1 19">Cell inner membrane</location>
    </subcellularLocation>
</comment>
<evidence type="ECO:0000256" key="15">
    <source>
        <dbReference type="ARBA" id="ARBA00023002"/>
    </source>
</evidence>
<dbReference type="SUPFAM" id="SSF46626">
    <property type="entry name" value="Cytochrome c"/>
    <property type="match status" value="2"/>
</dbReference>
<dbReference type="InterPro" id="IPR004678">
    <property type="entry name" value="Cyt_c_oxidase_cbb3_su3"/>
</dbReference>
<dbReference type="PANTHER" id="PTHR33751">
    <property type="entry name" value="CBB3-TYPE CYTOCHROME C OXIDASE SUBUNIT FIXP"/>
    <property type="match status" value="1"/>
</dbReference>
<evidence type="ECO:0000256" key="19">
    <source>
        <dbReference type="PIRNR" id="PIRNR000006"/>
    </source>
</evidence>
<feature type="binding site" description="covalent" evidence="21">
    <location>
        <position position="229"/>
    </location>
    <ligand>
        <name>heme c</name>
        <dbReference type="ChEBI" id="CHEBI:61717"/>
        <label>2</label>
    </ligand>
</feature>
<feature type="binding site" description="covalent" evidence="21">
    <location>
        <position position="141"/>
    </location>
    <ligand>
        <name>heme c</name>
        <dbReference type="ChEBI" id="CHEBI:61717"/>
        <label>1</label>
    </ligand>
</feature>
<evidence type="ECO:0000256" key="9">
    <source>
        <dbReference type="ARBA" id="ARBA00022692"/>
    </source>
</evidence>
<evidence type="ECO:0000256" key="11">
    <source>
        <dbReference type="ARBA" id="ARBA00022737"/>
    </source>
</evidence>
<keyword evidence="13 19" id="KW-0249">Electron transport</keyword>
<evidence type="ECO:0000256" key="1">
    <source>
        <dbReference type="ARBA" id="ARBA00004533"/>
    </source>
</evidence>
<keyword evidence="4 19" id="KW-0813">Transport</keyword>
<evidence type="ECO:0000256" key="10">
    <source>
        <dbReference type="ARBA" id="ARBA00022723"/>
    </source>
</evidence>
<evidence type="ECO:0000256" key="14">
    <source>
        <dbReference type="ARBA" id="ARBA00022989"/>
    </source>
</evidence>
<dbReference type="GO" id="GO:0020037">
    <property type="term" value="F:heme binding"/>
    <property type="evidence" value="ECO:0007669"/>
    <property type="project" value="InterPro"/>
</dbReference>
<organism evidence="24 25">
    <name type="scientific">Guyparkeria halophila</name>
    <dbReference type="NCBI Taxonomy" id="47960"/>
    <lineage>
        <taxon>Bacteria</taxon>
        <taxon>Pseudomonadati</taxon>
        <taxon>Pseudomonadota</taxon>
        <taxon>Gammaproteobacteria</taxon>
        <taxon>Chromatiales</taxon>
        <taxon>Thioalkalibacteraceae</taxon>
        <taxon>Guyparkeria</taxon>
    </lineage>
</organism>
<keyword evidence="7 19" id="KW-0349">Heme</keyword>
<comment type="cofactor">
    <cofactor evidence="19 21">
        <name>heme c</name>
        <dbReference type="ChEBI" id="CHEBI:61717"/>
    </cofactor>
    <text evidence="19 21">Binds 2 heme C groups per subunit.</text>
</comment>
<accession>A0A6I6D137</accession>
<dbReference type="InterPro" id="IPR008168">
    <property type="entry name" value="Cyt_C_IC"/>
</dbReference>
<comment type="similarity">
    <text evidence="3 19">Belongs to the CcoP / FixP family.</text>
</comment>
<feature type="domain" description="Cytochrome c" evidence="23">
    <location>
        <begin position="128"/>
        <end position="206"/>
    </location>
</feature>
<dbReference type="Gene3D" id="6.10.280.130">
    <property type="match status" value="1"/>
</dbReference>
<keyword evidence="16 19" id="KW-0408">Iron</keyword>